<dbReference type="Proteomes" id="UP001431963">
    <property type="component" value="Unassembled WGS sequence"/>
</dbReference>
<feature type="transmembrane region" description="Helical" evidence="1">
    <location>
        <begin position="58"/>
        <end position="80"/>
    </location>
</feature>
<evidence type="ECO:0000313" key="4">
    <source>
        <dbReference type="Proteomes" id="UP001431963"/>
    </source>
</evidence>
<sequence>MLSRIQSSSKAMEIIMKKFAVIAAFAAMSTAAFAGGPTVVDTTEPTTPVVLAPASSGSLGGAGAVVAGVAAVAVVAAVAGSSSGSH</sequence>
<keyword evidence="1" id="KW-1133">Transmembrane helix</keyword>
<feature type="chain" id="PRO_5046041507" description="Ferrochelatase" evidence="2">
    <location>
        <begin position="35"/>
        <end position="86"/>
    </location>
</feature>
<keyword evidence="2" id="KW-0732">Signal</keyword>
<organism evidence="3 4">
    <name type="scientific">Gemmobacter denitrificans</name>
    <dbReference type="NCBI Taxonomy" id="3123040"/>
    <lineage>
        <taxon>Bacteria</taxon>
        <taxon>Pseudomonadati</taxon>
        <taxon>Pseudomonadota</taxon>
        <taxon>Alphaproteobacteria</taxon>
        <taxon>Rhodobacterales</taxon>
        <taxon>Paracoccaceae</taxon>
        <taxon>Gemmobacter</taxon>
    </lineage>
</organism>
<evidence type="ECO:0000313" key="3">
    <source>
        <dbReference type="EMBL" id="MEH7828677.1"/>
    </source>
</evidence>
<feature type="signal peptide" evidence="2">
    <location>
        <begin position="1"/>
        <end position="34"/>
    </location>
</feature>
<accession>A0ABU8BVE7</accession>
<evidence type="ECO:0000256" key="2">
    <source>
        <dbReference type="SAM" id="SignalP"/>
    </source>
</evidence>
<keyword evidence="1" id="KW-0472">Membrane</keyword>
<keyword evidence="1" id="KW-0812">Transmembrane</keyword>
<keyword evidence="4" id="KW-1185">Reference proteome</keyword>
<proteinExistence type="predicted"/>
<evidence type="ECO:0008006" key="5">
    <source>
        <dbReference type="Google" id="ProtNLM"/>
    </source>
</evidence>
<comment type="caution">
    <text evidence="3">The sequence shown here is derived from an EMBL/GenBank/DDBJ whole genome shotgun (WGS) entry which is preliminary data.</text>
</comment>
<name>A0ABU8BVE7_9RHOB</name>
<gene>
    <name evidence="3" type="ORF">V6590_10985</name>
</gene>
<reference evidence="3" key="1">
    <citation type="submission" date="2024-02" db="EMBL/GenBank/DDBJ databases">
        <title>Genome sequences of strain Gemmobacter sp. JM10B15.</title>
        <authorList>
            <person name="Zhang M."/>
        </authorList>
    </citation>
    <scope>NUCLEOTIDE SEQUENCE</scope>
    <source>
        <strain evidence="3">JM10B15</strain>
    </source>
</reference>
<evidence type="ECO:0000256" key="1">
    <source>
        <dbReference type="SAM" id="Phobius"/>
    </source>
</evidence>
<protein>
    <recommendedName>
        <fullName evidence="5">Ferrochelatase</fullName>
    </recommendedName>
</protein>
<dbReference type="EMBL" id="JBALHR010000005">
    <property type="protein sequence ID" value="MEH7828677.1"/>
    <property type="molecule type" value="Genomic_DNA"/>
</dbReference>